<dbReference type="AlphaFoldDB" id="A0A6N7WU89"/>
<dbReference type="PANTHER" id="PTHR33392">
    <property type="entry name" value="POLYISOPRENYL-TEICHOIC ACID--PEPTIDOGLYCAN TEICHOIC ACID TRANSFERASE TAGU"/>
    <property type="match status" value="1"/>
</dbReference>
<dbReference type="Pfam" id="PF03816">
    <property type="entry name" value="LytR_cpsA_psr"/>
    <property type="match status" value="1"/>
</dbReference>
<dbReference type="EMBL" id="VUND01000002">
    <property type="protein sequence ID" value="MST60250.1"/>
    <property type="molecule type" value="Genomic_DNA"/>
</dbReference>
<evidence type="ECO:0000313" key="5">
    <source>
        <dbReference type="Proteomes" id="UP000434342"/>
    </source>
</evidence>
<feature type="compositionally biased region" description="Polar residues" evidence="2">
    <location>
        <begin position="278"/>
        <end position="291"/>
    </location>
</feature>
<accession>A0A6N7WU89</accession>
<sequence length="312" mass="32888">MSVGGSEGQKLSNALKKPASGKKDAPFYMVIIGSDNRAGVAGSRSDVTMLARVDLAHNTVALISIPRDTMVRAANGSTEKINAEYNNGPAATVEAVSKFAGVPITHYMAMSFDDLSGVIDRLGGITVNVPEAFTSRDGYHFTKGDQNISGAEAFSYVRDRYNESGGDFGRAQAQRQVVEAIARKTLESPVTELPGVVESLAGSVSTDLSVTDLVSWATTVKGSGIRLKVYSAVVPSYSLSQDGVSYVGTMYNEWRAMMQRVDAGMDPNDANAQVPKAQASNTALGAAENATSPKDYQQLAANAGLTTNDVAQ</sequence>
<dbReference type="Gene3D" id="3.40.630.190">
    <property type="entry name" value="LCP protein"/>
    <property type="match status" value="1"/>
</dbReference>
<name>A0A6N7WU89_9ACTN</name>
<feature type="region of interest" description="Disordered" evidence="2">
    <location>
        <begin position="265"/>
        <end position="291"/>
    </location>
</feature>
<proteinExistence type="inferred from homology"/>
<dbReference type="NCBIfam" id="TIGR00350">
    <property type="entry name" value="lytR_cpsA_psr"/>
    <property type="match status" value="1"/>
</dbReference>
<dbReference type="InterPro" id="IPR004474">
    <property type="entry name" value="LytR_CpsA_psr"/>
</dbReference>
<comment type="caution">
    <text evidence="4">The sequence shown here is derived from an EMBL/GenBank/DDBJ whole genome shotgun (WGS) entry which is preliminary data.</text>
</comment>
<feature type="region of interest" description="Disordered" evidence="2">
    <location>
        <begin position="1"/>
        <end position="21"/>
    </location>
</feature>
<evidence type="ECO:0000256" key="1">
    <source>
        <dbReference type="ARBA" id="ARBA00006068"/>
    </source>
</evidence>
<dbReference type="Proteomes" id="UP000434342">
    <property type="component" value="Unassembled WGS sequence"/>
</dbReference>
<feature type="domain" description="Cell envelope-related transcriptional attenuator" evidence="3">
    <location>
        <begin position="44"/>
        <end position="185"/>
    </location>
</feature>
<organism evidence="4 5">
    <name type="scientific">Parafannyhessea umbonata</name>
    <dbReference type="NCBI Taxonomy" id="604330"/>
    <lineage>
        <taxon>Bacteria</taxon>
        <taxon>Bacillati</taxon>
        <taxon>Actinomycetota</taxon>
        <taxon>Coriobacteriia</taxon>
        <taxon>Coriobacteriales</taxon>
        <taxon>Atopobiaceae</taxon>
        <taxon>Parafannyhessea</taxon>
    </lineage>
</organism>
<evidence type="ECO:0000259" key="3">
    <source>
        <dbReference type="Pfam" id="PF03816"/>
    </source>
</evidence>
<dbReference type="PANTHER" id="PTHR33392:SF6">
    <property type="entry name" value="POLYISOPRENYL-TEICHOIC ACID--PEPTIDOGLYCAN TEICHOIC ACID TRANSFERASE TAGU"/>
    <property type="match status" value="1"/>
</dbReference>
<gene>
    <name evidence="4" type="ORF">FYJ69_04895</name>
</gene>
<reference evidence="4 5" key="1">
    <citation type="submission" date="2019-08" db="EMBL/GenBank/DDBJ databases">
        <title>In-depth cultivation of the pig gut microbiome towards novel bacterial diversity and tailored functional studies.</title>
        <authorList>
            <person name="Wylensek D."/>
            <person name="Hitch T.C.A."/>
            <person name="Clavel T."/>
        </authorList>
    </citation>
    <scope>NUCLEOTIDE SEQUENCE [LARGE SCALE GENOMIC DNA]</scope>
    <source>
        <strain evidence="4 5">WB01_CNA04</strain>
    </source>
</reference>
<evidence type="ECO:0000313" key="4">
    <source>
        <dbReference type="EMBL" id="MST60250.1"/>
    </source>
</evidence>
<evidence type="ECO:0000256" key="2">
    <source>
        <dbReference type="SAM" id="MobiDB-lite"/>
    </source>
</evidence>
<comment type="similarity">
    <text evidence="1">Belongs to the LytR/CpsA/Psr (LCP) family.</text>
</comment>
<dbReference type="InterPro" id="IPR050922">
    <property type="entry name" value="LytR/CpsA/Psr_CW_biosynth"/>
</dbReference>
<protein>
    <submittedName>
        <fullName evidence="4">LytR family transcriptional regulator</fullName>
    </submittedName>
</protein>